<dbReference type="Proteomes" id="UP000005801">
    <property type="component" value="Unassembled WGS sequence"/>
</dbReference>
<evidence type="ECO:0000313" key="3">
    <source>
        <dbReference type="Proteomes" id="UP000005801"/>
    </source>
</evidence>
<gene>
    <name evidence="2" type="ORF">PPSIR1_35742</name>
</gene>
<proteinExistence type="predicted"/>
<organism evidence="2 3">
    <name type="scientific">Plesiocystis pacifica SIR-1</name>
    <dbReference type="NCBI Taxonomy" id="391625"/>
    <lineage>
        <taxon>Bacteria</taxon>
        <taxon>Pseudomonadati</taxon>
        <taxon>Myxococcota</taxon>
        <taxon>Polyangia</taxon>
        <taxon>Nannocystales</taxon>
        <taxon>Nannocystaceae</taxon>
        <taxon>Plesiocystis</taxon>
    </lineage>
</organism>
<protein>
    <submittedName>
        <fullName evidence="2">Uncharacterized protein</fullName>
    </submittedName>
</protein>
<comment type="caution">
    <text evidence="2">The sequence shown here is derived from an EMBL/GenBank/DDBJ whole genome shotgun (WGS) entry which is preliminary data.</text>
</comment>
<dbReference type="EMBL" id="ABCS01000013">
    <property type="protein sequence ID" value="EDM80117.1"/>
    <property type="molecule type" value="Genomic_DNA"/>
</dbReference>
<feature type="compositionally biased region" description="Acidic residues" evidence="1">
    <location>
        <begin position="25"/>
        <end position="63"/>
    </location>
</feature>
<name>A6G1S7_9BACT</name>
<evidence type="ECO:0000313" key="2">
    <source>
        <dbReference type="EMBL" id="EDM80117.1"/>
    </source>
</evidence>
<reference evidence="2 3" key="1">
    <citation type="submission" date="2007-06" db="EMBL/GenBank/DDBJ databases">
        <authorList>
            <person name="Shimkets L."/>
            <person name="Ferriera S."/>
            <person name="Johnson J."/>
            <person name="Kravitz S."/>
            <person name="Beeson K."/>
            <person name="Sutton G."/>
            <person name="Rogers Y.-H."/>
            <person name="Friedman R."/>
            <person name="Frazier M."/>
            <person name="Venter J.C."/>
        </authorList>
    </citation>
    <scope>NUCLEOTIDE SEQUENCE [LARGE SCALE GENOMIC DNA]</scope>
    <source>
        <strain evidence="2 3">SIR-1</strain>
    </source>
</reference>
<dbReference type="AlphaFoldDB" id="A6G1S7"/>
<evidence type="ECO:0000256" key="1">
    <source>
        <dbReference type="SAM" id="MobiDB-lite"/>
    </source>
</evidence>
<accession>A6G1S7</accession>
<dbReference type="STRING" id="391625.PPSIR1_35742"/>
<feature type="region of interest" description="Disordered" evidence="1">
    <location>
        <begin position="1"/>
        <end position="84"/>
    </location>
</feature>
<feature type="compositionally biased region" description="Low complexity" evidence="1">
    <location>
        <begin position="64"/>
        <end position="77"/>
    </location>
</feature>
<sequence length="198" mass="19797">MGLALNTGGCVGIVPDDIGVADDATGGDEAGDDVGEDTSDDEVGTGEETEGDTTEGTTEDGTTDETTGTSDETTEGSSDGGGIDCSELFDATELMVGDNPVEILDGPNLIEACDASGPEGAYVFTAPEAGAYSFTLNADFEGAAVNYGGPVCEPFEALACAASGETIQPDLLADETLWVIIDSQGATGTGTMTIEGPL</sequence>
<keyword evidence="3" id="KW-1185">Reference proteome</keyword>